<comment type="caution">
    <text evidence="3">The sequence shown here is derived from an EMBL/GenBank/DDBJ whole genome shotgun (WGS) entry which is preliminary data.</text>
</comment>
<evidence type="ECO:0000313" key="4">
    <source>
        <dbReference type="Proteomes" id="UP000245119"/>
    </source>
</evidence>
<protein>
    <submittedName>
        <fullName evidence="3">Uncharacterized protein</fullName>
    </submittedName>
</protein>
<dbReference type="SUPFAM" id="SSF51735">
    <property type="entry name" value="NAD(P)-binding Rossmann-fold domains"/>
    <property type="match status" value="1"/>
</dbReference>
<gene>
    <name evidence="3" type="ORF">C0Q70_14081</name>
</gene>
<proteinExistence type="inferred from homology"/>
<dbReference type="PANTHER" id="PTHR23382">
    <property type="entry name" value="MALATE DEHYDROGENASE"/>
    <property type="match status" value="1"/>
</dbReference>
<organism evidence="3 4">
    <name type="scientific">Pomacea canaliculata</name>
    <name type="common">Golden apple snail</name>
    <dbReference type="NCBI Taxonomy" id="400727"/>
    <lineage>
        <taxon>Eukaryota</taxon>
        <taxon>Metazoa</taxon>
        <taxon>Spiralia</taxon>
        <taxon>Lophotrochozoa</taxon>
        <taxon>Mollusca</taxon>
        <taxon>Gastropoda</taxon>
        <taxon>Caenogastropoda</taxon>
        <taxon>Architaenioglossa</taxon>
        <taxon>Ampullarioidea</taxon>
        <taxon>Ampullariidae</taxon>
        <taxon>Pomacea</taxon>
    </lineage>
</organism>
<name>A0A2T7NZ13_POMCA</name>
<accession>A0A2T7NZ13</accession>
<sequence>MPVWMRKTLSRGSEMRVGICGAAQQAAEVLLSRMVSGDMFGSEHSLQLTLQDSANKLEDLQLLAEDLMDGCYPLLSGPITTATTVLDSVDDNDVIILLMPRRIPHHDSHELLREVVNAVQDYAKGLNLLSTLVLQDKVIVVAGGMASVAAGILATLSPHLHPHHVLAVEVPAYDDQTAVSGSFSVEAYVKTDDLQNVCSSAS</sequence>
<dbReference type="GO" id="GO:0006108">
    <property type="term" value="P:malate metabolic process"/>
    <property type="evidence" value="ECO:0007669"/>
    <property type="project" value="InterPro"/>
</dbReference>
<dbReference type="InterPro" id="IPR010945">
    <property type="entry name" value="Malate_DH_type2"/>
</dbReference>
<dbReference type="Gene3D" id="3.40.50.720">
    <property type="entry name" value="NAD(P)-binding Rossmann-like Domain"/>
    <property type="match status" value="1"/>
</dbReference>
<keyword evidence="4" id="KW-1185">Reference proteome</keyword>
<dbReference type="GO" id="GO:0016615">
    <property type="term" value="F:malate dehydrogenase activity"/>
    <property type="evidence" value="ECO:0007669"/>
    <property type="project" value="InterPro"/>
</dbReference>
<dbReference type="Proteomes" id="UP000245119">
    <property type="component" value="Linkage Group LG8"/>
</dbReference>
<dbReference type="InterPro" id="IPR036291">
    <property type="entry name" value="NAD(P)-bd_dom_sf"/>
</dbReference>
<keyword evidence="2" id="KW-0560">Oxidoreductase</keyword>
<comment type="similarity">
    <text evidence="1">Belongs to the LDH/MDH superfamily. MDH type 2 family.</text>
</comment>
<evidence type="ECO:0000256" key="1">
    <source>
        <dbReference type="ARBA" id="ARBA00009613"/>
    </source>
</evidence>
<dbReference type="AlphaFoldDB" id="A0A2T7NZ13"/>
<dbReference type="EMBL" id="PZQS01000008">
    <property type="protein sequence ID" value="PVD26405.1"/>
    <property type="molecule type" value="Genomic_DNA"/>
</dbReference>
<reference evidence="3 4" key="1">
    <citation type="submission" date="2018-04" db="EMBL/GenBank/DDBJ databases">
        <title>The genome of golden apple snail Pomacea canaliculata provides insight into stress tolerance and invasive adaptation.</title>
        <authorList>
            <person name="Liu C."/>
            <person name="Liu B."/>
            <person name="Ren Y."/>
            <person name="Zhang Y."/>
            <person name="Wang H."/>
            <person name="Li S."/>
            <person name="Jiang F."/>
            <person name="Yin L."/>
            <person name="Zhang G."/>
            <person name="Qian W."/>
            <person name="Fan W."/>
        </authorList>
    </citation>
    <scope>NUCLEOTIDE SEQUENCE [LARGE SCALE GENOMIC DNA]</scope>
    <source>
        <strain evidence="3">SZHN2017</strain>
        <tissue evidence="3">Muscle</tissue>
    </source>
</reference>
<evidence type="ECO:0000313" key="3">
    <source>
        <dbReference type="EMBL" id="PVD26405.1"/>
    </source>
</evidence>
<evidence type="ECO:0000256" key="2">
    <source>
        <dbReference type="ARBA" id="ARBA00023002"/>
    </source>
</evidence>